<name>A0A948RSR3_UNCEI</name>
<evidence type="ECO:0000313" key="1">
    <source>
        <dbReference type="EMBL" id="MBU2689901.1"/>
    </source>
</evidence>
<proteinExistence type="predicted"/>
<dbReference type="InterPro" id="IPR008929">
    <property type="entry name" value="Chondroitin_lyas"/>
</dbReference>
<accession>A0A948RSR3</accession>
<reference evidence="1" key="1">
    <citation type="submission" date="2021-05" db="EMBL/GenBank/DDBJ databases">
        <title>Energy efficiency and biological interactions define the core microbiome of deep oligotrophic groundwater.</title>
        <authorList>
            <person name="Mehrshad M."/>
            <person name="Lopez-Fernandez M."/>
            <person name="Bell E."/>
            <person name="Bernier-Latmani R."/>
            <person name="Bertilsson S."/>
            <person name="Dopson M."/>
        </authorList>
    </citation>
    <scope>NUCLEOTIDE SEQUENCE</scope>
    <source>
        <strain evidence="1">Modern_marine.mb.64</strain>
    </source>
</reference>
<dbReference type="Proteomes" id="UP000777784">
    <property type="component" value="Unassembled WGS sequence"/>
</dbReference>
<dbReference type="SUPFAM" id="SSF48230">
    <property type="entry name" value="Chondroitin AC/alginate lyase"/>
    <property type="match status" value="1"/>
</dbReference>
<protein>
    <submittedName>
        <fullName evidence="1">Uncharacterized protein</fullName>
    </submittedName>
</protein>
<dbReference type="AlphaFoldDB" id="A0A948RSR3"/>
<dbReference type="EMBL" id="JAHJDP010000019">
    <property type="protein sequence ID" value="MBU2689901.1"/>
    <property type="molecule type" value="Genomic_DNA"/>
</dbReference>
<gene>
    <name evidence="1" type="ORF">KJ970_03165</name>
</gene>
<comment type="caution">
    <text evidence="1">The sequence shown here is derived from an EMBL/GenBank/DDBJ whole genome shotgun (WGS) entry which is preliminary data.</text>
</comment>
<organism evidence="1 2">
    <name type="scientific">Eiseniibacteriota bacterium</name>
    <dbReference type="NCBI Taxonomy" id="2212470"/>
    <lineage>
        <taxon>Bacteria</taxon>
        <taxon>Candidatus Eiseniibacteriota</taxon>
    </lineage>
</organism>
<sequence>MKGKYRDPSRRGIYSDLAIRQIPRLLSVTDREEFSPTYGCMDREYWLCRSTDFPSSIAQFGIQSLALVYAHPFSNNPYHRHPKILKIVLAAMDYWIKIQKNDGSFDEFYPNERGWAGPTGFLVYAMARAYREVAPLMPGDLRDRFLKSLSKAGRFLARYDEPGVLANHHAMAILPIYEAYDILGERQLLEGFHDRLNDFLGYTNEEGWCLEYDGPDLGYLSATVSFLEKLGRLYKDDRLEDVILRAVEFCSYFVYPNGFFAGTVSSRQTVHFYPHGFEMRAGSDPLAAAVAEAMLASLGEGKLVPPEIQEDRYFKYRIPEFLEAYLDYAPVEKSLEPLPYERPPFQKYWPGAIMAARRGDNYYAVTSLGKGGVLKLFRSDTGRLIFNDCGLRLLLKKGGEVTTGWMDPDYKTEVNDNVLEISGHLHKVVHKVFTPLKMILFRLFMLTFGWHTGMAYNIKGWIRKLLMLRSGIAPVQFTRKIIFEKDSCLMTDTIRLEPGVEVLKGTLGDEFSPRYVPQSRYFQSQELDVEGYDLTAEDLERLNHRRSLLITRTISYSEGLMDCRSRDDTSSAN</sequence>
<evidence type="ECO:0000313" key="2">
    <source>
        <dbReference type="Proteomes" id="UP000777784"/>
    </source>
</evidence>
<dbReference type="Gene3D" id="1.50.10.100">
    <property type="entry name" value="Chondroitin AC/alginate lyase"/>
    <property type="match status" value="1"/>
</dbReference>